<evidence type="ECO:0008006" key="3">
    <source>
        <dbReference type="Google" id="ProtNLM"/>
    </source>
</evidence>
<dbReference type="EMBL" id="JACIDY010000001">
    <property type="protein sequence ID" value="MBB3938706.1"/>
    <property type="molecule type" value="Genomic_DNA"/>
</dbReference>
<dbReference type="SUPFAM" id="SSF53098">
    <property type="entry name" value="Ribonuclease H-like"/>
    <property type="match status" value="1"/>
</dbReference>
<proteinExistence type="predicted"/>
<protein>
    <recommendedName>
        <fullName evidence="3">Exonuclease domain-containing protein</fullName>
    </recommendedName>
</protein>
<dbReference type="AlphaFoldDB" id="A0A7W6BVE5"/>
<evidence type="ECO:0000313" key="1">
    <source>
        <dbReference type="EMBL" id="MBB3938706.1"/>
    </source>
</evidence>
<reference evidence="1 2" key="1">
    <citation type="submission" date="2020-08" db="EMBL/GenBank/DDBJ databases">
        <title>Genomic Encyclopedia of Type Strains, Phase IV (KMG-IV): sequencing the most valuable type-strain genomes for metagenomic binning, comparative biology and taxonomic classification.</title>
        <authorList>
            <person name="Goeker M."/>
        </authorList>
    </citation>
    <scope>NUCLEOTIDE SEQUENCE [LARGE SCALE GENOMIC DNA]</scope>
    <source>
        <strain evidence="1 2">DSM 27568</strain>
    </source>
</reference>
<accession>A0A7W6BVE5</accession>
<keyword evidence="2" id="KW-1185">Reference proteome</keyword>
<dbReference type="Proteomes" id="UP000561459">
    <property type="component" value="Unassembled WGS sequence"/>
</dbReference>
<evidence type="ECO:0000313" key="2">
    <source>
        <dbReference type="Proteomes" id="UP000561459"/>
    </source>
</evidence>
<sequence>MASGQDITTTCPALIDFEASCLPEFGQSYPIEVAIAHVDGVSRTWLIRPAAAWRFWDWSPEAEALHGISQELIAREGIDAAQVLAEMAEFAGDRPVYADADIDAYWLEVLAHAAGLQPPFPVRYLGEYFAERGYTRPQIVTALASARERLPVEHVARDDASRLALTVQLLHKAEQAEDQGR</sequence>
<organism evidence="1 2">
    <name type="scientific">Novosphingobium fluoreni</name>
    <dbReference type="NCBI Taxonomy" id="1391222"/>
    <lineage>
        <taxon>Bacteria</taxon>
        <taxon>Pseudomonadati</taxon>
        <taxon>Pseudomonadota</taxon>
        <taxon>Alphaproteobacteria</taxon>
        <taxon>Sphingomonadales</taxon>
        <taxon>Sphingomonadaceae</taxon>
        <taxon>Novosphingobium</taxon>
    </lineage>
</organism>
<dbReference type="GO" id="GO:0003676">
    <property type="term" value="F:nucleic acid binding"/>
    <property type="evidence" value="ECO:0007669"/>
    <property type="project" value="InterPro"/>
</dbReference>
<dbReference type="RefSeq" id="WP_183615598.1">
    <property type="nucleotide sequence ID" value="NZ_JACIDY010000001.1"/>
</dbReference>
<dbReference type="Gene3D" id="3.30.420.10">
    <property type="entry name" value="Ribonuclease H-like superfamily/Ribonuclease H"/>
    <property type="match status" value="1"/>
</dbReference>
<dbReference type="InterPro" id="IPR036397">
    <property type="entry name" value="RNaseH_sf"/>
</dbReference>
<dbReference type="InterPro" id="IPR012337">
    <property type="entry name" value="RNaseH-like_sf"/>
</dbReference>
<comment type="caution">
    <text evidence="1">The sequence shown here is derived from an EMBL/GenBank/DDBJ whole genome shotgun (WGS) entry which is preliminary data.</text>
</comment>
<gene>
    <name evidence="1" type="ORF">GGR39_000335</name>
</gene>
<name>A0A7W6BVE5_9SPHN</name>